<comment type="caution">
    <text evidence="1">The sequence shown here is derived from an EMBL/GenBank/DDBJ whole genome shotgun (WGS) entry which is preliminary data.</text>
</comment>
<sequence length="63" mass="7458">LPKHTRRLKAAVQMYTAWNLWKERNRRTFEGQAKQLMQVANEIKEEMAVRRRACGSPALVFNQ</sequence>
<dbReference type="AlphaFoldDB" id="A0A1E5VK47"/>
<keyword evidence="2" id="KW-1185">Reference proteome</keyword>
<feature type="non-terminal residue" evidence="1">
    <location>
        <position position="1"/>
    </location>
</feature>
<reference evidence="1 2" key="1">
    <citation type="submission" date="2016-09" db="EMBL/GenBank/DDBJ databases">
        <title>The draft genome of Dichanthelium oligosanthes: A C3 panicoid grass species.</title>
        <authorList>
            <person name="Studer A.J."/>
            <person name="Schnable J.C."/>
            <person name="Brutnell T.P."/>
        </authorList>
    </citation>
    <scope>NUCLEOTIDE SEQUENCE [LARGE SCALE GENOMIC DNA]</scope>
    <source>
        <strain evidence="2">cv. Kellogg 1175</strain>
        <tissue evidence="1">Leaf</tissue>
    </source>
</reference>
<dbReference type="EMBL" id="LWDX02037179">
    <property type="protein sequence ID" value="OEL25479.1"/>
    <property type="molecule type" value="Genomic_DNA"/>
</dbReference>
<evidence type="ECO:0000313" key="1">
    <source>
        <dbReference type="EMBL" id="OEL25479.1"/>
    </source>
</evidence>
<accession>A0A1E5VK47</accession>
<protein>
    <submittedName>
        <fullName evidence="1">Uncharacterized protein</fullName>
    </submittedName>
</protein>
<name>A0A1E5VK47_9POAL</name>
<proteinExistence type="predicted"/>
<evidence type="ECO:0000313" key="2">
    <source>
        <dbReference type="Proteomes" id="UP000095767"/>
    </source>
</evidence>
<gene>
    <name evidence="1" type="ORF">BAE44_0013503</name>
</gene>
<organism evidence="1 2">
    <name type="scientific">Dichanthelium oligosanthes</name>
    <dbReference type="NCBI Taxonomy" id="888268"/>
    <lineage>
        <taxon>Eukaryota</taxon>
        <taxon>Viridiplantae</taxon>
        <taxon>Streptophyta</taxon>
        <taxon>Embryophyta</taxon>
        <taxon>Tracheophyta</taxon>
        <taxon>Spermatophyta</taxon>
        <taxon>Magnoliopsida</taxon>
        <taxon>Liliopsida</taxon>
        <taxon>Poales</taxon>
        <taxon>Poaceae</taxon>
        <taxon>PACMAD clade</taxon>
        <taxon>Panicoideae</taxon>
        <taxon>Panicodae</taxon>
        <taxon>Paniceae</taxon>
        <taxon>Dichantheliinae</taxon>
        <taxon>Dichanthelium</taxon>
    </lineage>
</organism>
<dbReference type="Proteomes" id="UP000095767">
    <property type="component" value="Unassembled WGS sequence"/>
</dbReference>